<protein>
    <recommendedName>
        <fullName evidence="3">Calcineurin-like phosphoesterase domain-containing protein</fullName>
    </recommendedName>
</protein>
<reference evidence="1 2" key="1">
    <citation type="submission" date="2024-06" db="EMBL/GenBank/DDBJ databases">
        <title>The Natural Products Discovery Center: Release of the First 8490 Sequenced Strains for Exploring Actinobacteria Biosynthetic Diversity.</title>
        <authorList>
            <person name="Kalkreuter E."/>
            <person name="Kautsar S.A."/>
            <person name="Yang D."/>
            <person name="Bader C.D."/>
            <person name="Teijaro C.N."/>
            <person name="Fluegel L."/>
            <person name="Davis C.M."/>
            <person name="Simpson J.R."/>
            <person name="Lauterbach L."/>
            <person name="Steele A.D."/>
            <person name="Gui C."/>
            <person name="Meng S."/>
            <person name="Li G."/>
            <person name="Viehrig K."/>
            <person name="Ye F."/>
            <person name="Su P."/>
            <person name="Kiefer A.F."/>
            <person name="Nichols A."/>
            <person name="Cepeda A.J."/>
            <person name="Yan W."/>
            <person name="Fan B."/>
            <person name="Jiang Y."/>
            <person name="Adhikari A."/>
            <person name="Zheng C.-J."/>
            <person name="Schuster L."/>
            <person name="Cowan T.M."/>
            <person name="Smanski M.J."/>
            <person name="Chevrette M.G."/>
            <person name="De Carvalho L.P.S."/>
            <person name="Shen B."/>
        </authorList>
    </citation>
    <scope>NUCLEOTIDE SEQUENCE [LARGE SCALE GENOMIC DNA]</scope>
    <source>
        <strain evidence="1 2">NPDC052347</strain>
    </source>
</reference>
<organism evidence="1 2">
    <name type="scientific">Streptomyces orinoci</name>
    <name type="common">Streptoverticillium orinoci</name>
    <dbReference type="NCBI Taxonomy" id="67339"/>
    <lineage>
        <taxon>Bacteria</taxon>
        <taxon>Bacillati</taxon>
        <taxon>Actinomycetota</taxon>
        <taxon>Actinomycetes</taxon>
        <taxon>Kitasatosporales</taxon>
        <taxon>Streptomycetaceae</taxon>
        <taxon>Streptomyces</taxon>
    </lineage>
</organism>
<dbReference type="EMBL" id="JBFAUK010000014">
    <property type="protein sequence ID" value="MEV5508574.1"/>
    <property type="molecule type" value="Genomic_DNA"/>
</dbReference>
<keyword evidence="2" id="KW-1185">Reference proteome</keyword>
<sequence length="152" mass="17020">MAQLLARQEFEVFVTYHSFGLQESDESNVPVPYPDDPPEYGRFLHIRPGRMDFFSAGHTHSAHVAVETWDGAPPVDDTRGWEEQEEGTLTTAGGELVFWDMGRSEDVVHLGETGGAWGVRVASSGRSEVAYLAEQGEDADSVEQYLLQFWRK</sequence>
<evidence type="ECO:0000313" key="1">
    <source>
        <dbReference type="EMBL" id="MEV5508574.1"/>
    </source>
</evidence>
<dbReference type="RefSeq" id="WP_153068618.1">
    <property type="nucleotide sequence ID" value="NZ_JBFAUK010000014.1"/>
</dbReference>
<dbReference type="Proteomes" id="UP001552594">
    <property type="component" value="Unassembled WGS sequence"/>
</dbReference>
<accession>A0ABV3K230</accession>
<name>A0ABV3K230_STRON</name>
<comment type="caution">
    <text evidence="1">The sequence shown here is derived from an EMBL/GenBank/DDBJ whole genome shotgun (WGS) entry which is preliminary data.</text>
</comment>
<gene>
    <name evidence="1" type="ORF">AB0L16_19255</name>
</gene>
<evidence type="ECO:0008006" key="3">
    <source>
        <dbReference type="Google" id="ProtNLM"/>
    </source>
</evidence>
<evidence type="ECO:0000313" key="2">
    <source>
        <dbReference type="Proteomes" id="UP001552594"/>
    </source>
</evidence>
<proteinExistence type="predicted"/>